<sequence>MKSYCLFHPYSPAQLLPVKFNLKEEFLHIVVHANLKEDPKVTGSAHALFVKGFYIKEPRKLNLTPTYNHSIITIGGNTDVELSWSAKDLLSARRVDINERGVPSQVSYQVEALKRQPFYDKITVILPATGQTEEIEVIYDTGERKEPSSSGVTTLAAIITCIVVPIATIALFVKLLEKKPTRQTPSRHLPPAPAPAAGSPATMPDPASPANGELSPRTPQPFMEYVRRTIDDTPYYKRDARRRFNPQNTY</sequence>
<proteinExistence type="predicted"/>
<gene>
    <name evidence="5" type="ORF">GUJ93_ZPchr0009g998</name>
</gene>
<feature type="transmembrane region" description="Helical" evidence="2">
    <location>
        <begin position="154"/>
        <end position="173"/>
    </location>
</feature>
<evidence type="ECO:0000259" key="4">
    <source>
        <dbReference type="Pfam" id="PF24427"/>
    </source>
</evidence>
<dbReference type="EMBL" id="JAAALK010000289">
    <property type="protein sequence ID" value="KAG8050279.1"/>
    <property type="molecule type" value="Genomic_DNA"/>
</dbReference>
<keyword evidence="6" id="KW-1185">Reference proteome</keyword>
<dbReference type="PANTHER" id="PTHR23019:SF0">
    <property type="entry name" value="NUCLEAR PORE MEMBRANE GLYCOPROTEIN 210"/>
    <property type="match status" value="1"/>
</dbReference>
<feature type="domain" description="Nuclear pore complex protein GP210 C-terminal Ig-like" evidence="4">
    <location>
        <begin position="58"/>
        <end position="140"/>
    </location>
</feature>
<dbReference type="PANTHER" id="PTHR23019">
    <property type="entry name" value="NUCLEAR PORE MEMBRANE GLYCOPROTEIN GP210-RELATED"/>
    <property type="match status" value="1"/>
</dbReference>
<evidence type="ECO:0000313" key="6">
    <source>
        <dbReference type="Proteomes" id="UP000729402"/>
    </source>
</evidence>
<dbReference type="Pfam" id="PF24425">
    <property type="entry name" value="Ig_GP210_15th"/>
    <property type="match status" value="1"/>
</dbReference>
<dbReference type="Proteomes" id="UP000729402">
    <property type="component" value="Unassembled WGS sequence"/>
</dbReference>
<dbReference type="InterPro" id="IPR045197">
    <property type="entry name" value="NUP210-like"/>
</dbReference>
<dbReference type="InterPro" id="IPR056232">
    <property type="entry name" value="Ig_GP210_15th"/>
</dbReference>
<evidence type="ECO:0000256" key="1">
    <source>
        <dbReference type="SAM" id="MobiDB-lite"/>
    </source>
</evidence>
<name>A0A8J5RPK4_ZIZPA</name>
<accession>A0A8J5RPK4</accession>
<dbReference type="Pfam" id="PF24427">
    <property type="entry name" value="Ig_GP210_16th"/>
    <property type="match status" value="1"/>
</dbReference>
<comment type="caution">
    <text evidence="5">The sequence shown here is derived from an EMBL/GenBank/DDBJ whole genome shotgun (WGS) entry which is preliminary data.</text>
</comment>
<dbReference type="InterPro" id="IPR056233">
    <property type="entry name" value="Ig_GP210_16th"/>
</dbReference>
<feature type="domain" description="Nuclear pore complex protein GP210 Ig-like" evidence="3">
    <location>
        <begin position="2"/>
        <end position="50"/>
    </location>
</feature>
<reference evidence="5" key="2">
    <citation type="submission" date="2021-02" db="EMBL/GenBank/DDBJ databases">
        <authorList>
            <person name="Kimball J.A."/>
            <person name="Haas M.W."/>
            <person name="Macchietto M."/>
            <person name="Kono T."/>
            <person name="Duquette J."/>
            <person name="Shao M."/>
        </authorList>
    </citation>
    <scope>NUCLEOTIDE SEQUENCE</scope>
    <source>
        <tissue evidence="5">Fresh leaf tissue</tissue>
    </source>
</reference>
<dbReference type="OrthoDB" id="361283at2759"/>
<protein>
    <submittedName>
        <fullName evidence="5">Uncharacterized protein</fullName>
    </submittedName>
</protein>
<feature type="region of interest" description="Disordered" evidence="1">
    <location>
        <begin position="181"/>
        <end position="222"/>
    </location>
</feature>
<keyword evidence="2" id="KW-0472">Membrane</keyword>
<organism evidence="5 6">
    <name type="scientific">Zizania palustris</name>
    <name type="common">Northern wild rice</name>
    <dbReference type="NCBI Taxonomy" id="103762"/>
    <lineage>
        <taxon>Eukaryota</taxon>
        <taxon>Viridiplantae</taxon>
        <taxon>Streptophyta</taxon>
        <taxon>Embryophyta</taxon>
        <taxon>Tracheophyta</taxon>
        <taxon>Spermatophyta</taxon>
        <taxon>Magnoliopsida</taxon>
        <taxon>Liliopsida</taxon>
        <taxon>Poales</taxon>
        <taxon>Poaceae</taxon>
        <taxon>BOP clade</taxon>
        <taxon>Oryzoideae</taxon>
        <taxon>Oryzeae</taxon>
        <taxon>Zizaniinae</taxon>
        <taxon>Zizania</taxon>
    </lineage>
</organism>
<evidence type="ECO:0000313" key="5">
    <source>
        <dbReference type="EMBL" id="KAG8050279.1"/>
    </source>
</evidence>
<evidence type="ECO:0000256" key="2">
    <source>
        <dbReference type="SAM" id="Phobius"/>
    </source>
</evidence>
<keyword evidence="2" id="KW-1133">Transmembrane helix</keyword>
<reference evidence="5" key="1">
    <citation type="journal article" date="2021" name="bioRxiv">
        <title>Whole Genome Assembly and Annotation of Northern Wild Rice, Zizania palustris L., Supports a Whole Genome Duplication in the Zizania Genus.</title>
        <authorList>
            <person name="Haas M."/>
            <person name="Kono T."/>
            <person name="Macchietto M."/>
            <person name="Millas R."/>
            <person name="McGilp L."/>
            <person name="Shao M."/>
            <person name="Duquette J."/>
            <person name="Hirsch C.N."/>
            <person name="Kimball J."/>
        </authorList>
    </citation>
    <scope>NUCLEOTIDE SEQUENCE</scope>
    <source>
        <tissue evidence="5">Fresh leaf tissue</tissue>
    </source>
</reference>
<evidence type="ECO:0000259" key="3">
    <source>
        <dbReference type="Pfam" id="PF24425"/>
    </source>
</evidence>
<dbReference type="AlphaFoldDB" id="A0A8J5RPK4"/>
<keyword evidence="2" id="KW-0812">Transmembrane</keyword>